<dbReference type="Proteomes" id="UP000298468">
    <property type="component" value="Unassembled WGS sequence"/>
</dbReference>
<keyword evidence="3" id="KW-0732">Signal</keyword>
<dbReference type="RefSeq" id="WP_134640316.1">
    <property type="nucleotide sequence ID" value="NZ_SOHM01000015.1"/>
</dbReference>
<dbReference type="SUPFAM" id="SSF53850">
    <property type="entry name" value="Periplasmic binding protein-like II"/>
    <property type="match status" value="1"/>
</dbReference>
<dbReference type="Pfam" id="PF13416">
    <property type="entry name" value="SBP_bac_8"/>
    <property type="match status" value="1"/>
</dbReference>
<proteinExistence type="inferred from homology"/>
<dbReference type="PANTHER" id="PTHR30061:SF50">
    <property type="entry name" value="MALTOSE_MALTODEXTRIN-BINDING PERIPLASMIC PROTEIN"/>
    <property type="match status" value="1"/>
</dbReference>
<evidence type="ECO:0000256" key="3">
    <source>
        <dbReference type="ARBA" id="ARBA00022729"/>
    </source>
</evidence>
<comment type="similarity">
    <text evidence="1">Belongs to the bacterial solute-binding protein 1 family.</text>
</comment>
<dbReference type="CDD" id="cd13585">
    <property type="entry name" value="PBP2_TMBP_like"/>
    <property type="match status" value="1"/>
</dbReference>
<protein>
    <submittedName>
        <fullName evidence="4">Sugar ABC transporter substrate-binding protein</fullName>
    </submittedName>
</protein>
<dbReference type="Gene3D" id="3.40.190.10">
    <property type="entry name" value="Periplasmic binding protein-like II"/>
    <property type="match status" value="2"/>
</dbReference>
<dbReference type="AlphaFoldDB" id="A0A4V6QIZ1"/>
<dbReference type="GO" id="GO:0042956">
    <property type="term" value="P:maltodextrin transmembrane transport"/>
    <property type="evidence" value="ECO:0007669"/>
    <property type="project" value="TreeGrafter"/>
</dbReference>
<name>A0A4V6QIZ1_9MICO</name>
<dbReference type="PROSITE" id="PS51257">
    <property type="entry name" value="PROKAR_LIPOPROTEIN"/>
    <property type="match status" value="1"/>
</dbReference>
<dbReference type="GO" id="GO:1901982">
    <property type="term" value="F:maltose binding"/>
    <property type="evidence" value="ECO:0007669"/>
    <property type="project" value="TreeGrafter"/>
</dbReference>
<sequence length="439" mass="47199">MHHNIRPHTTPRNGRRLVAAAVTSAAMVVALGACSSGGSSGGADSRGDITIWYSNNENEVLWGKQMVEAWNADHPDEQVKAQEIPAGKSSEEVIGAAITAGNAPCLVFNTAPVAVPQFQKQGGLVDLSSFEDGDAYIEERTGDLADQYQSDDGKFYQMPWKSNPVMLFYNKDLFAAAGLDPENPALGTYEEFTATARTLVSSGAAEYAIYPSPTSQFFQSWFDFYPTYAAETDGSLLIEDGESTFNSDEGVAVGEFWKTLYAEGLAGKEQYQGDSFADGKAAMSSAGPWAVSVYKDAVNWGAVTFPTSAGTPAEEAYTFSDAKNVGMFTACENQATAWDVLKFATSEEQDGQLLELTGQMPLRADLTSAYPEYFAANPAYEQFGDQASRTVEVPQVANSVAAWQAFRDAWTKHVITGEGDVADAFDAAADKVNELIAQP</sequence>
<organism evidence="4 5">
    <name type="scientific">Cryobacterium lactosi</name>
    <dbReference type="NCBI Taxonomy" id="1259202"/>
    <lineage>
        <taxon>Bacteria</taxon>
        <taxon>Bacillati</taxon>
        <taxon>Actinomycetota</taxon>
        <taxon>Actinomycetes</taxon>
        <taxon>Micrococcales</taxon>
        <taxon>Microbacteriaceae</taxon>
        <taxon>Cryobacterium</taxon>
    </lineage>
</organism>
<keyword evidence="2" id="KW-0813">Transport</keyword>
<accession>A0A4V6QIZ1</accession>
<dbReference type="EMBL" id="SOHM01000015">
    <property type="protein sequence ID" value="TFD91625.1"/>
    <property type="molecule type" value="Genomic_DNA"/>
</dbReference>
<dbReference type="InterPro" id="IPR006059">
    <property type="entry name" value="SBP"/>
</dbReference>
<dbReference type="PANTHER" id="PTHR30061">
    <property type="entry name" value="MALTOSE-BINDING PERIPLASMIC PROTEIN"/>
    <property type="match status" value="1"/>
</dbReference>
<dbReference type="GO" id="GO:0015768">
    <property type="term" value="P:maltose transport"/>
    <property type="evidence" value="ECO:0007669"/>
    <property type="project" value="TreeGrafter"/>
</dbReference>
<evidence type="ECO:0000256" key="1">
    <source>
        <dbReference type="ARBA" id="ARBA00008520"/>
    </source>
</evidence>
<evidence type="ECO:0000256" key="2">
    <source>
        <dbReference type="ARBA" id="ARBA00022448"/>
    </source>
</evidence>
<dbReference type="OrthoDB" id="3495561at2"/>
<keyword evidence="5" id="KW-1185">Reference proteome</keyword>
<dbReference type="GO" id="GO:0055052">
    <property type="term" value="C:ATP-binding cassette (ABC) transporter complex, substrate-binding subunit-containing"/>
    <property type="evidence" value="ECO:0007669"/>
    <property type="project" value="TreeGrafter"/>
</dbReference>
<gene>
    <name evidence="4" type="ORF">E3T61_07860</name>
</gene>
<reference evidence="4 5" key="1">
    <citation type="submission" date="2019-03" db="EMBL/GenBank/DDBJ databases">
        <title>Genomics of glacier-inhabiting Cryobacterium strains.</title>
        <authorList>
            <person name="Liu Q."/>
            <person name="Xin Y.-H."/>
        </authorList>
    </citation>
    <scope>NUCLEOTIDE SEQUENCE [LARGE SCALE GENOMIC DNA]</scope>
    <source>
        <strain evidence="4 5">Sr59</strain>
    </source>
</reference>
<comment type="caution">
    <text evidence="4">The sequence shown here is derived from an EMBL/GenBank/DDBJ whole genome shotgun (WGS) entry which is preliminary data.</text>
</comment>
<evidence type="ECO:0000313" key="5">
    <source>
        <dbReference type="Proteomes" id="UP000298468"/>
    </source>
</evidence>
<evidence type="ECO:0000313" key="4">
    <source>
        <dbReference type="EMBL" id="TFD91625.1"/>
    </source>
</evidence>